<reference evidence="1" key="1">
    <citation type="submission" date="2020-04" db="EMBL/GenBank/DDBJ databases">
        <authorList>
            <person name="Chiriac C."/>
            <person name="Salcher M."/>
            <person name="Ghai R."/>
            <person name="Kavagutti S V."/>
        </authorList>
    </citation>
    <scope>NUCLEOTIDE SEQUENCE</scope>
</reference>
<evidence type="ECO:0000313" key="1">
    <source>
        <dbReference type="EMBL" id="CAB4125040.1"/>
    </source>
</evidence>
<protein>
    <submittedName>
        <fullName evidence="1">Uncharacterized protein</fullName>
    </submittedName>
</protein>
<name>A0A6J5KXR9_9CAUD</name>
<gene>
    <name evidence="1" type="ORF">UFOVP53_52</name>
</gene>
<dbReference type="EMBL" id="LR796189">
    <property type="protein sequence ID" value="CAB4125040.1"/>
    <property type="molecule type" value="Genomic_DNA"/>
</dbReference>
<proteinExistence type="predicted"/>
<organism evidence="1">
    <name type="scientific">uncultured Caudovirales phage</name>
    <dbReference type="NCBI Taxonomy" id="2100421"/>
    <lineage>
        <taxon>Viruses</taxon>
        <taxon>Duplodnaviria</taxon>
        <taxon>Heunggongvirae</taxon>
        <taxon>Uroviricota</taxon>
        <taxon>Caudoviricetes</taxon>
        <taxon>Peduoviridae</taxon>
        <taxon>Maltschvirus</taxon>
        <taxon>Maltschvirus maltsch</taxon>
    </lineage>
</organism>
<accession>A0A6J5KXR9</accession>
<sequence length="86" mass="9672">MLGYKTIVIYTSYPKSISYGSLVLEGILSADVVEVRDEITDSTLALLDPAIVASEVTKKYAQETNEEFHVHRFTPGTTHKPFRRII</sequence>